<comment type="caution">
    <text evidence="2">The sequence shown here is derived from an EMBL/GenBank/DDBJ whole genome shotgun (WGS) entry which is preliminary data.</text>
</comment>
<feature type="compositionally biased region" description="Basic and acidic residues" evidence="1">
    <location>
        <begin position="56"/>
        <end position="66"/>
    </location>
</feature>
<organism evidence="2 3">
    <name type="scientific">Favolaschia claudopus</name>
    <dbReference type="NCBI Taxonomy" id="2862362"/>
    <lineage>
        <taxon>Eukaryota</taxon>
        <taxon>Fungi</taxon>
        <taxon>Dikarya</taxon>
        <taxon>Basidiomycota</taxon>
        <taxon>Agaricomycotina</taxon>
        <taxon>Agaricomycetes</taxon>
        <taxon>Agaricomycetidae</taxon>
        <taxon>Agaricales</taxon>
        <taxon>Marasmiineae</taxon>
        <taxon>Mycenaceae</taxon>
        <taxon>Favolaschia</taxon>
    </lineage>
</organism>
<dbReference type="Proteomes" id="UP001362999">
    <property type="component" value="Unassembled WGS sequence"/>
</dbReference>
<feature type="region of interest" description="Disordered" evidence="1">
    <location>
        <begin position="1"/>
        <end position="29"/>
    </location>
</feature>
<accession>A0AAV9Z171</accession>
<proteinExistence type="predicted"/>
<sequence length="625" mass="67899">MSDNGISGLSSSFLKNSGQTPIPGTQLKPGDIVLSAEGIQALKKMNILRLERNNKRDERRKAGEKDVSEDEGDGLAPLITLVPSGEIPTDFGALEAQDSEASKLLFDDSKAALNSFQAIDDSIPSAIFFLAKNGISPPLTIFLPASLARIRSSNIKTVKHGTGESTKVTVIDVSDFPTEEGLDQATWCTTYNTFLTFMELAAGPKIFQGFASHYNYILSDPEFAQWFTAYRDFDQRLPPGAPPPLRKATVPIVRSLTTGIRLARNRCCVFVAEEQVTARTPASKRNRAVMVANSSSSPTARGSFESPTNGPYAWDTIAEGATQTLVPTPSTSALSAPTLTMERRIALATDCARVVTPYHAAGWFAALRDCNLLERYPNLVHDISFGSPIGNPPTPSFTFIPSNMPTTDLNPSFIDNYLAGEVAAGRMSGPYSVEEAHAFFGGHFRTAPLGLVEKEPGLGKWRMVQNNSVLDSSGDSTNSWLDAKDILIKWSTCANMADLHCLVQFSRPIWRVFRQFGTATGQFDSALFFAANLARIFADLALRLVNLTCAIFRGQFGAYFCRFGIATGQFDSCKSATRNPGCELGSGSRIPLFGRFAETQVGFAYFLARVNLAGSHLPIRPLYLG</sequence>
<dbReference type="EMBL" id="JAWWNJ010000244">
    <property type="protein sequence ID" value="KAK6967055.1"/>
    <property type="molecule type" value="Genomic_DNA"/>
</dbReference>
<name>A0AAV9Z171_9AGAR</name>
<evidence type="ECO:0000256" key="1">
    <source>
        <dbReference type="SAM" id="MobiDB-lite"/>
    </source>
</evidence>
<dbReference type="AlphaFoldDB" id="A0AAV9Z171"/>
<evidence type="ECO:0000313" key="3">
    <source>
        <dbReference type="Proteomes" id="UP001362999"/>
    </source>
</evidence>
<evidence type="ECO:0000313" key="2">
    <source>
        <dbReference type="EMBL" id="KAK6967055.1"/>
    </source>
</evidence>
<feature type="compositionally biased region" description="Polar residues" evidence="1">
    <location>
        <begin position="1"/>
        <end position="23"/>
    </location>
</feature>
<feature type="region of interest" description="Disordered" evidence="1">
    <location>
        <begin position="56"/>
        <end position="75"/>
    </location>
</feature>
<reference evidence="2 3" key="1">
    <citation type="journal article" date="2024" name="J Genomics">
        <title>Draft genome sequencing and assembly of Favolaschia claudopus CIRM-BRFM 2984 isolated from oak limbs.</title>
        <authorList>
            <person name="Navarro D."/>
            <person name="Drula E."/>
            <person name="Chaduli D."/>
            <person name="Cazenave R."/>
            <person name="Ahrendt S."/>
            <person name="Wang J."/>
            <person name="Lipzen A."/>
            <person name="Daum C."/>
            <person name="Barry K."/>
            <person name="Grigoriev I.V."/>
            <person name="Favel A."/>
            <person name="Rosso M.N."/>
            <person name="Martin F."/>
        </authorList>
    </citation>
    <scope>NUCLEOTIDE SEQUENCE [LARGE SCALE GENOMIC DNA]</scope>
    <source>
        <strain evidence="2 3">CIRM-BRFM 2984</strain>
    </source>
</reference>
<keyword evidence="3" id="KW-1185">Reference proteome</keyword>
<protein>
    <submittedName>
        <fullName evidence="2">Uncharacterized protein</fullName>
    </submittedName>
</protein>
<gene>
    <name evidence="2" type="ORF">R3P38DRAFT_3509002</name>
</gene>